<reference evidence="4" key="1">
    <citation type="journal article" date="2019" name="Int. J. Syst. Evol. Microbiol.">
        <title>The Global Catalogue of Microorganisms (GCM) 10K type strain sequencing project: providing services to taxonomists for standard genome sequencing and annotation.</title>
        <authorList>
            <consortium name="The Broad Institute Genomics Platform"/>
            <consortium name="The Broad Institute Genome Sequencing Center for Infectious Disease"/>
            <person name="Wu L."/>
            <person name="Ma J."/>
        </authorList>
    </citation>
    <scope>NUCLEOTIDE SEQUENCE [LARGE SCALE GENOMIC DNA]</scope>
    <source>
        <strain evidence="4">CGMCC 4.7396</strain>
    </source>
</reference>
<evidence type="ECO:0000313" key="4">
    <source>
        <dbReference type="Proteomes" id="UP001595712"/>
    </source>
</evidence>
<proteinExistence type="inferred from homology"/>
<dbReference type="Proteomes" id="UP001595712">
    <property type="component" value="Unassembled WGS sequence"/>
</dbReference>
<feature type="domain" description="Pyrroline-5-carboxylate reductase catalytic N-terminal" evidence="2">
    <location>
        <begin position="3"/>
        <end position="94"/>
    </location>
</feature>
<evidence type="ECO:0000259" key="2">
    <source>
        <dbReference type="Pfam" id="PF03807"/>
    </source>
</evidence>
<comment type="caution">
    <text evidence="3">The sequence shown here is derived from an EMBL/GenBank/DDBJ whole genome shotgun (WGS) entry which is preliminary data.</text>
</comment>
<name>A0ABV7Q0H0_9ACTN</name>
<organism evidence="3 4">
    <name type="scientific">Glycomyces rhizosphaerae</name>
    <dbReference type="NCBI Taxonomy" id="2054422"/>
    <lineage>
        <taxon>Bacteria</taxon>
        <taxon>Bacillati</taxon>
        <taxon>Actinomycetota</taxon>
        <taxon>Actinomycetes</taxon>
        <taxon>Glycomycetales</taxon>
        <taxon>Glycomycetaceae</taxon>
        <taxon>Glycomyces</taxon>
    </lineage>
</organism>
<keyword evidence="4" id="KW-1185">Reference proteome</keyword>
<sequence>MERIGFIGVGEISKAMVEGLHAGPETPPQIALSPRGAATAAELAREYPDVHVCADNQEVVDRSDLVVVAVRLRDRDEALTGLRVSADKTVINVIPGVSSDELRELLDTEADIVAAIPLPSARERRSVTITYPAHPVADAFYDRLGGAQPVADETAYNVCSVLASTLTSHYAYLATLGDWAAGHGVPPEAADRYLRSLYQGVGRSLGDESRTLHQLAAEHETPGGNNERVRTTWFDKANTEALEATLDGLLNDFGKPQ</sequence>
<dbReference type="PANTHER" id="PTHR11645:SF13">
    <property type="entry name" value="PYRROLINE-5-CARBOXYLATE REDUCTASE CATALYTIC N-TERMINAL DOMAIN-CONTAINING PROTEIN"/>
    <property type="match status" value="1"/>
</dbReference>
<dbReference type="PANTHER" id="PTHR11645">
    <property type="entry name" value="PYRROLINE-5-CARBOXYLATE REDUCTASE"/>
    <property type="match status" value="1"/>
</dbReference>
<protein>
    <submittedName>
        <fullName evidence="3">NAD(P)-binding domain-containing protein</fullName>
    </submittedName>
</protein>
<evidence type="ECO:0000256" key="1">
    <source>
        <dbReference type="ARBA" id="ARBA00005525"/>
    </source>
</evidence>
<dbReference type="EMBL" id="JBHRWO010000010">
    <property type="protein sequence ID" value="MFC3492930.1"/>
    <property type="molecule type" value="Genomic_DNA"/>
</dbReference>
<dbReference type="InterPro" id="IPR036291">
    <property type="entry name" value="NAD(P)-bd_dom_sf"/>
</dbReference>
<dbReference type="SUPFAM" id="SSF51735">
    <property type="entry name" value="NAD(P)-binding Rossmann-fold domains"/>
    <property type="match status" value="1"/>
</dbReference>
<dbReference type="InterPro" id="IPR028939">
    <property type="entry name" value="P5C_Rdtase_cat_N"/>
</dbReference>
<evidence type="ECO:0000313" key="3">
    <source>
        <dbReference type="EMBL" id="MFC3492930.1"/>
    </source>
</evidence>
<accession>A0ABV7Q0H0</accession>
<gene>
    <name evidence="3" type="ORF">ACFO8M_10585</name>
</gene>
<dbReference type="Pfam" id="PF03807">
    <property type="entry name" value="F420_oxidored"/>
    <property type="match status" value="1"/>
</dbReference>
<comment type="similarity">
    <text evidence="1">Belongs to the pyrroline-5-carboxylate reductase family.</text>
</comment>
<dbReference type="RefSeq" id="WP_387974421.1">
    <property type="nucleotide sequence ID" value="NZ_JBHRWO010000010.1"/>
</dbReference>
<dbReference type="Gene3D" id="3.40.50.720">
    <property type="entry name" value="NAD(P)-binding Rossmann-like Domain"/>
    <property type="match status" value="1"/>
</dbReference>